<dbReference type="OrthoDB" id="9794076at2"/>
<keyword evidence="5 6" id="KW-0472">Membrane</keyword>
<dbReference type="InterPro" id="IPR020846">
    <property type="entry name" value="MFS_dom"/>
</dbReference>
<evidence type="ECO:0000256" key="3">
    <source>
        <dbReference type="ARBA" id="ARBA00022692"/>
    </source>
</evidence>
<feature type="transmembrane region" description="Helical" evidence="6">
    <location>
        <begin position="263"/>
        <end position="280"/>
    </location>
</feature>
<feature type="transmembrane region" description="Helical" evidence="6">
    <location>
        <begin position="300"/>
        <end position="323"/>
    </location>
</feature>
<evidence type="ECO:0000256" key="2">
    <source>
        <dbReference type="ARBA" id="ARBA00022448"/>
    </source>
</evidence>
<dbReference type="GO" id="GO:0016020">
    <property type="term" value="C:membrane"/>
    <property type="evidence" value="ECO:0007669"/>
    <property type="project" value="UniProtKB-SubCell"/>
</dbReference>
<dbReference type="InterPro" id="IPR011701">
    <property type="entry name" value="MFS"/>
</dbReference>
<proteinExistence type="predicted"/>
<feature type="domain" description="Major facilitator superfamily (MFS) profile" evidence="7">
    <location>
        <begin position="24"/>
        <end position="451"/>
    </location>
</feature>
<feature type="transmembrane region" description="Helical" evidence="6">
    <location>
        <begin position="359"/>
        <end position="378"/>
    </location>
</feature>
<dbReference type="PANTHER" id="PTHR43791:SF36">
    <property type="entry name" value="TRANSPORTER, PUTATIVE (AFU_ORTHOLOGUE AFUA_6G08340)-RELATED"/>
    <property type="match status" value="1"/>
</dbReference>
<feature type="transmembrane region" description="Helical" evidence="6">
    <location>
        <begin position="385"/>
        <end position="408"/>
    </location>
</feature>
<evidence type="ECO:0000256" key="1">
    <source>
        <dbReference type="ARBA" id="ARBA00004141"/>
    </source>
</evidence>
<sequence length="454" mass="48559">MTGVGSGTLASFERATYAKIARRILPLLFLGYFVAILDRVNVGFAKLQMAGELGLSDAVYGFGAGVFFFGYFLFEVPSNLVLARVGARRWIARIMITWGVVSAAFVFLGDLRWGPLAGAFGLTDPEFSFYLLRFVLGVAEAGFFPGVILYLTYWFPSRRRAHAVALFIIAIPLASAVGAPVSGLILEFLDGSVAMRGWQWLFLLEALPAIGLGLVLLAKLPDGPRDAPWLSEEECAFVEAKLAEDEAAKAGTGHRTRLSAVLLDWRVWAFALADFLRAVINNTLNFWMPTLVQELGIDKGAYLKVGLVTAIPWGVAAMAMVLIARSSDRTGERCWHATLSIMLSFAGLLMLSFAGHSAVVSVVALALVATGAMAWLAIFWTMPTAFLSGAAAAAGIAWINAISQLGGFVGPDLLGRVRESTAGDNTPAFLMMAVAALAVAGLTLLLAGRDKVRA</sequence>
<organism evidence="8 9">
    <name type="scientific">Croceibacterium salegens</name>
    <dbReference type="NCBI Taxonomy" id="1737568"/>
    <lineage>
        <taxon>Bacteria</taxon>
        <taxon>Pseudomonadati</taxon>
        <taxon>Pseudomonadota</taxon>
        <taxon>Alphaproteobacteria</taxon>
        <taxon>Sphingomonadales</taxon>
        <taxon>Erythrobacteraceae</taxon>
        <taxon>Croceibacterium</taxon>
    </lineage>
</organism>
<feature type="transmembrane region" description="Helical" evidence="6">
    <location>
        <begin position="58"/>
        <end position="78"/>
    </location>
</feature>
<comment type="subcellular location">
    <subcellularLocation>
        <location evidence="1">Membrane</location>
        <topology evidence="1">Multi-pass membrane protein</topology>
    </subcellularLocation>
</comment>
<evidence type="ECO:0000256" key="6">
    <source>
        <dbReference type="SAM" id="Phobius"/>
    </source>
</evidence>
<dbReference type="Gene3D" id="1.20.1250.20">
    <property type="entry name" value="MFS general substrate transporter like domains"/>
    <property type="match status" value="2"/>
</dbReference>
<feature type="transmembrane region" description="Helical" evidence="6">
    <location>
        <begin position="20"/>
        <end position="38"/>
    </location>
</feature>
<keyword evidence="9" id="KW-1185">Reference proteome</keyword>
<feature type="transmembrane region" description="Helical" evidence="6">
    <location>
        <begin position="428"/>
        <end position="448"/>
    </location>
</feature>
<dbReference type="SUPFAM" id="SSF103473">
    <property type="entry name" value="MFS general substrate transporter"/>
    <property type="match status" value="1"/>
</dbReference>
<dbReference type="Pfam" id="PF07690">
    <property type="entry name" value="MFS_1"/>
    <property type="match status" value="1"/>
</dbReference>
<reference evidence="8 9" key="1">
    <citation type="submission" date="2019-12" db="EMBL/GenBank/DDBJ databases">
        <title>Genomic-based taxomic classification of the family Erythrobacteraceae.</title>
        <authorList>
            <person name="Xu L."/>
        </authorList>
    </citation>
    <scope>NUCLEOTIDE SEQUENCE [LARGE SCALE GENOMIC DNA]</scope>
    <source>
        <strain evidence="8 9">MCCC 1K01500</strain>
    </source>
</reference>
<keyword evidence="2" id="KW-0813">Transport</keyword>
<dbReference type="EMBL" id="WTYM01000030">
    <property type="protein sequence ID" value="MXO58646.1"/>
    <property type="molecule type" value="Genomic_DNA"/>
</dbReference>
<evidence type="ECO:0000313" key="9">
    <source>
        <dbReference type="Proteomes" id="UP000433652"/>
    </source>
</evidence>
<dbReference type="PROSITE" id="PS50850">
    <property type="entry name" value="MFS"/>
    <property type="match status" value="1"/>
</dbReference>
<keyword evidence="3 6" id="KW-0812">Transmembrane</keyword>
<dbReference type="PANTHER" id="PTHR43791">
    <property type="entry name" value="PERMEASE-RELATED"/>
    <property type="match status" value="1"/>
</dbReference>
<feature type="transmembrane region" description="Helical" evidence="6">
    <location>
        <begin position="90"/>
        <end position="109"/>
    </location>
</feature>
<evidence type="ECO:0000256" key="5">
    <source>
        <dbReference type="ARBA" id="ARBA00023136"/>
    </source>
</evidence>
<protein>
    <submittedName>
        <fullName evidence="8">MFS transporter</fullName>
    </submittedName>
</protein>
<dbReference type="InterPro" id="IPR036259">
    <property type="entry name" value="MFS_trans_sf"/>
</dbReference>
<dbReference type="AlphaFoldDB" id="A0A6I4SV35"/>
<dbReference type="GO" id="GO:0022857">
    <property type="term" value="F:transmembrane transporter activity"/>
    <property type="evidence" value="ECO:0007669"/>
    <property type="project" value="InterPro"/>
</dbReference>
<evidence type="ECO:0000259" key="7">
    <source>
        <dbReference type="PROSITE" id="PS50850"/>
    </source>
</evidence>
<feature type="transmembrane region" description="Helical" evidence="6">
    <location>
        <begin position="335"/>
        <end position="353"/>
    </location>
</feature>
<name>A0A6I4SV35_9SPHN</name>
<dbReference type="CDD" id="cd17319">
    <property type="entry name" value="MFS_ExuT_GudP_like"/>
    <property type="match status" value="1"/>
</dbReference>
<keyword evidence="4 6" id="KW-1133">Transmembrane helix</keyword>
<feature type="transmembrane region" description="Helical" evidence="6">
    <location>
        <begin position="163"/>
        <end position="186"/>
    </location>
</feature>
<comment type="caution">
    <text evidence="8">The sequence shown here is derived from an EMBL/GenBank/DDBJ whole genome shotgun (WGS) entry which is preliminary data.</text>
</comment>
<dbReference type="Proteomes" id="UP000433652">
    <property type="component" value="Unassembled WGS sequence"/>
</dbReference>
<gene>
    <name evidence="8" type="ORF">GRI89_03705</name>
</gene>
<evidence type="ECO:0000313" key="8">
    <source>
        <dbReference type="EMBL" id="MXO58646.1"/>
    </source>
</evidence>
<feature type="transmembrane region" description="Helical" evidence="6">
    <location>
        <begin position="129"/>
        <end position="151"/>
    </location>
</feature>
<accession>A0A6I4SV35</accession>
<feature type="transmembrane region" description="Helical" evidence="6">
    <location>
        <begin position="198"/>
        <end position="218"/>
    </location>
</feature>
<evidence type="ECO:0000256" key="4">
    <source>
        <dbReference type="ARBA" id="ARBA00022989"/>
    </source>
</evidence>